<comment type="caution">
    <text evidence="2">The sequence shown here is derived from an EMBL/GenBank/DDBJ whole genome shotgun (WGS) entry which is preliminary data.</text>
</comment>
<feature type="domain" description="Putative restriction endonuclease" evidence="1">
    <location>
        <begin position="12"/>
        <end position="72"/>
    </location>
</feature>
<dbReference type="InterPro" id="IPR008538">
    <property type="entry name" value="Uma2"/>
</dbReference>
<dbReference type="PANTHER" id="PTHR47152">
    <property type="entry name" value="SLR2084 PROTEIN-RELATED"/>
    <property type="match status" value="1"/>
</dbReference>
<dbReference type="AlphaFoldDB" id="W4M9J1"/>
<reference evidence="2 3" key="1">
    <citation type="journal article" date="2014" name="Nature">
        <title>An environmental bacterial taxon with a large and distinct metabolic repertoire.</title>
        <authorList>
            <person name="Wilson M.C."/>
            <person name="Mori T."/>
            <person name="Ruckert C."/>
            <person name="Uria A.R."/>
            <person name="Helf M.J."/>
            <person name="Takada K."/>
            <person name="Gernert C."/>
            <person name="Steffens U.A."/>
            <person name="Heycke N."/>
            <person name="Schmitt S."/>
            <person name="Rinke C."/>
            <person name="Helfrich E.J."/>
            <person name="Brachmann A.O."/>
            <person name="Gurgui C."/>
            <person name="Wakimoto T."/>
            <person name="Kracht M."/>
            <person name="Crusemann M."/>
            <person name="Hentschel U."/>
            <person name="Abe I."/>
            <person name="Matsunaga S."/>
            <person name="Kalinowski J."/>
            <person name="Takeyama H."/>
            <person name="Piel J."/>
        </authorList>
    </citation>
    <scope>NUCLEOTIDE SEQUENCE [LARGE SCALE GENOMIC DNA]</scope>
    <source>
        <strain evidence="3">TSY2</strain>
    </source>
</reference>
<sequence>YYVRQADHIAGRDRIDLTVDPPPELVIEVDITHPSQDKLPIYASLGVMEVWRHDGQTLQILRLQEEQYTTTAESVLFPGLPAATLSDFVRQGDEQGIIPMVRAFRTWVQENRLL</sequence>
<evidence type="ECO:0000313" key="2">
    <source>
        <dbReference type="EMBL" id="ETX06868.1"/>
    </source>
</evidence>
<protein>
    <recommendedName>
        <fullName evidence="1">Putative restriction endonuclease domain-containing protein</fullName>
    </recommendedName>
</protein>
<dbReference type="PANTHER" id="PTHR47152:SF2">
    <property type="entry name" value="SLR2084 PROTEIN"/>
    <property type="match status" value="1"/>
</dbReference>
<dbReference type="Proteomes" id="UP000019140">
    <property type="component" value="Unassembled WGS sequence"/>
</dbReference>
<dbReference type="Pfam" id="PF05685">
    <property type="entry name" value="Uma2"/>
    <property type="match status" value="1"/>
</dbReference>
<evidence type="ECO:0000313" key="3">
    <source>
        <dbReference type="Proteomes" id="UP000019140"/>
    </source>
</evidence>
<feature type="non-terminal residue" evidence="2">
    <location>
        <position position="1"/>
    </location>
</feature>
<evidence type="ECO:0000259" key="1">
    <source>
        <dbReference type="Pfam" id="PF05685"/>
    </source>
</evidence>
<dbReference type="InterPro" id="IPR012296">
    <property type="entry name" value="Nuclease_put_TT1808"/>
</dbReference>
<name>W4M9J1_9BACT</name>
<accession>W4M9J1</accession>
<proteinExistence type="predicted"/>
<gene>
    <name evidence="2" type="ORF">ETSY2_14405</name>
</gene>
<dbReference type="EMBL" id="AZHX01000580">
    <property type="protein sequence ID" value="ETX06868.1"/>
    <property type="molecule type" value="Genomic_DNA"/>
</dbReference>
<organism evidence="2 3">
    <name type="scientific">Candidatus Entotheonella gemina</name>
    <dbReference type="NCBI Taxonomy" id="1429439"/>
    <lineage>
        <taxon>Bacteria</taxon>
        <taxon>Pseudomonadati</taxon>
        <taxon>Nitrospinota/Tectimicrobiota group</taxon>
        <taxon>Candidatus Tectimicrobiota</taxon>
        <taxon>Candidatus Entotheonellia</taxon>
        <taxon>Candidatus Entotheonellales</taxon>
        <taxon>Candidatus Entotheonellaceae</taxon>
        <taxon>Candidatus Entotheonella</taxon>
    </lineage>
</organism>
<dbReference type="HOGENOM" id="CLU_2113943_0_0_7"/>
<dbReference type="Gene3D" id="3.90.1570.10">
    <property type="entry name" value="tt1808, chain A"/>
    <property type="match status" value="1"/>
</dbReference>
<keyword evidence="3" id="KW-1185">Reference proteome</keyword>